<dbReference type="Proteomes" id="UP000321224">
    <property type="component" value="Unassembled WGS sequence"/>
</dbReference>
<dbReference type="Pfam" id="PF07883">
    <property type="entry name" value="Cupin_2"/>
    <property type="match status" value="1"/>
</dbReference>
<dbReference type="PIRSF" id="PIRSF019307">
    <property type="entry name" value="UCP019307"/>
    <property type="match status" value="1"/>
</dbReference>
<protein>
    <submittedName>
        <fullName evidence="5">Uncharacterized protein YjlB</fullName>
    </submittedName>
</protein>
<dbReference type="EMBL" id="BJVY01000027">
    <property type="protein sequence ID" value="GEL72701.1"/>
    <property type="molecule type" value="Genomic_DNA"/>
</dbReference>
<proteinExistence type="predicted"/>
<dbReference type="SUPFAM" id="SSF51182">
    <property type="entry name" value="RmlC-like cupins"/>
    <property type="match status" value="1"/>
</dbReference>
<evidence type="ECO:0000256" key="1">
    <source>
        <dbReference type="SAM" id="MobiDB-lite"/>
    </source>
</evidence>
<reference evidence="5 6" key="1">
    <citation type="submission" date="2016-10" db="EMBL/GenBank/DDBJ databases">
        <authorList>
            <person name="Varghese N."/>
            <person name="Submissions S."/>
        </authorList>
    </citation>
    <scope>NUCLEOTIDE SEQUENCE [LARGE SCALE GENOMIC DNA]</scope>
    <source>
        <strain evidence="5 6">DSM 2260</strain>
    </source>
</reference>
<feature type="domain" description="Cupin type-2" evidence="3">
    <location>
        <begin position="97"/>
        <end position="143"/>
    </location>
</feature>
<dbReference type="EMBL" id="FNAJ01000003">
    <property type="protein sequence ID" value="SDD96718.1"/>
    <property type="molecule type" value="Genomic_DNA"/>
</dbReference>
<dbReference type="PANTHER" id="PTHR36448:SF2">
    <property type="entry name" value="CUPIN TYPE-1 DOMAIN-CONTAINING PROTEIN"/>
    <property type="match status" value="1"/>
</dbReference>
<evidence type="ECO:0000313" key="7">
    <source>
        <dbReference type="Proteomes" id="UP000321224"/>
    </source>
</evidence>
<dbReference type="InterPro" id="IPR011051">
    <property type="entry name" value="RmlC_Cupin_sf"/>
</dbReference>
<accession>A0A511HGM4</accession>
<dbReference type="InterPro" id="IPR013096">
    <property type="entry name" value="Cupin_2"/>
</dbReference>
<sequence>MTRLQRRLLRGALATTFLLGAPGMTQTTLQPSTSKVQQAASPERLLFKDDGMTPNSRLPTLVYRGVTLEGDKASALEKLFTANGWPARWRYTVYDFHHYHSNAHEVLGVASGTSRLKLGGESGQEVTVQAGDVLVLPAGTGHRRLEASGDFLVVGGYPEGTGDYDLQRPEKATHDASVQRIAQVPLPGADPVTGKQGVWSSAWKP</sequence>
<dbReference type="CDD" id="cd02219">
    <property type="entry name" value="cupin_YjlB-like"/>
    <property type="match status" value="1"/>
</dbReference>
<keyword evidence="6" id="KW-1185">Reference proteome</keyword>
<evidence type="ECO:0000313" key="4">
    <source>
        <dbReference type="EMBL" id="GEL72701.1"/>
    </source>
</evidence>
<dbReference type="AlphaFoldDB" id="A0A511HGM4"/>
<feature type="chain" id="PRO_5022914234" evidence="2">
    <location>
        <begin position="21"/>
        <end position="205"/>
    </location>
</feature>
<feature type="signal peptide" evidence="2">
    <location>
        <begin position="1"/>
        <end position="20"/>
    </location>
</feature>
<name>A0A511HGM4_9BACT</name>
<dbReference type="Gene3D" id="2.60.120.10">
    <property type="entry name" value="Jelly Rolls"/>
    <property type="match status" value="1"/>
</dbReference>
<dbReference type="InterPro" id="IPR014500">
    <property type="entry name" value="UCP019307_cupin"/>
</dbReference>
<organism evidence="4 7">
    <name type="scientific">Myxococcus virescens</name>
    <dbReference type="NCBI Taxonomy" id="83456"/>
    <lineage>
        <taxon>Bacteria</taxon>
        <taxon>Pseudomonadati</taxon>
        <taxon>Myxococcota</taxon>
        <taxon>Myxococcia</taxon>
        <taxon>Myxococcales</taxon>
        <taxon>Cystobacterineae</taxon>
        <taxon>Myxococcaceae</taxon>
        <taxon>Myxococcus</taxon>
    </lineage>
</organism>
<feature type="region of interest" description="Disordered" evidence="1">
    <location>
        <begin position="186"/>
        <end position="205"/>
    </location>
</feature>
<evidence type="ECO:0000313" key="5">
    <source>
        <dbReference type="EMBL" id="SDD96718.1"/>
    </source>
</evidence>
<keyword evidence="2" id="KW-0732">Signal</keyword>
<evidence type="ECO:0000259" key="3">
    <source>
        <dbReference type="Pfam" id="PF07883"/>
    </source>
</evidence>
<evidence type="ECO:0000256" key="2">
    <source>
        <dbReference type="SAM" id="SignalP"/>
    </source>
</evidence>
<dbReference type="InterPro" id="IPR014710">
    <property type="entry name" value="RmlC-like_jellyroll"/>
</dbReference>
<reference evidence="4 7" key="2">
    <citation type="submission" date="2019-07" db="EMBL/GenBank/DDBJ databases">
        <title>Whole genome shotgun sequence of Myxococcus virescens NBRC 100334.</title>
        <authorList>
            <person name="Hosoyama A."/>
            <person name="Uohara A."/>
            <person name="Ohji S."/>
            <person name="Ichikawa N."/>
        </authorList>
    </citation>
    <scope>NUCLEOTIDE SEQUENCE [LARGE SCALE GENOMIC DNA]</scope>
    <source>
        <strain evidence="4 7">NBRC 100334</strain>
    </source>
</reference>
<dbReference type="Proteomes" id="UP000198717">
    <property type="component" value="Unassembled WGS sequence"/>
</dbReference>
<dbReference type="PANTHER" id="PTHR36448">
    <property type="entry name" value="BLR7373 PROTEIN"/>
    <property type="match status" value="1"/>
</dbReference>
<dbReference type="InterPro" id="IPR047121">
    <property type="entry name" value="YjiB-like"/>
</dbReference>
<dbReference type="RefSeq" id="WP_090489590.1">
    <property type="nucleotide sequence ID" value="NZ_BJVY01000027.1"/>
</dbReference>
<gene>
    <name evidence="4" type="ORF">MVI01_44850</name>
    <name evidence="5" type="ORF">SAMN04488504_103455</name>
</gene>
<evidence type="ECO:0000313" key="6">
    <source>
        <dbReference type="Proteomes" id="UP000198717"/>
    </source>
</evidence>
<comment type="caution">
    <text evidence="4">The sequence shown here is derived from an EMBL/GenBank/DDBJ whole genome shotgun (WGS) entry which is preliminary data.</text>
</comment>